<name>A0A7Z7LDU0_9BACT</name>
<dbReference type="InterPro" id="IPR003593">
    <property type="entry name" value="AAA+_ATPase"/>
</dbReference>
<dbReference type="KEGG" id="minf:MESINF_0720"/>
<dbReference type="Proteomes" id="UP000250796">
    <property type="component" value="Chromosome MESINF"/>
</dbReference>
<dbReference type="PANTHER" id="PTHR42990:SF1">
    <property type="entry name" value="AAA+ ATPASE DOMAIN-CONTAINING PROTEIN"/>
    <property type="match status" value="1"/>
</dbReference>
<accession>A0A7Z7LDU0</accession>
<evidence type="ECO:0000313" key="3">
    <source>
        <dbReference type="Proteomes" id="UP000250796"/>
    </source>
</evidence>
<reference evidence="2 3" key="1">
    <citation type="submission" date="2017-01" db="EMBL/GenBank/DDBJ databases">
        <authorList>
            <person name="Erauso G."/>
        </authorList>
    </citation>
    <scope>NUCLEOTIDE SEQUENCE [LARGE SCALE GENOMIC DNA]</scope>
    <source>
        <strain evidence="2">MESINF1</strain>
    </source>
</reference>
<evidence type="ECO:0000259" key="1">
    <source>
        <dbReference type="SMART" id="SM00382"/>
    </source>
</evidence>
<dbReference type="SMART" id="SM00382">
    <property type="entry name" value="AAA"/>
    <property type="match status" value="1"/>
</dbReference>
<dbReference type="PANTHER" id="PTHR42990">
    <property type="entry name" value="ATPASE"/>
    <property type="match status" value="1"/>
</dbReference>
<dbReference type="EMBL" id="LS974202">
    <property type="protein sequence ID" value="SSC12169.1"/>
    <property type="molecule type" value="Genomic_DNA"/>
</dbReference>
<dbReference type="RefSeq" id="WP_169698554.1">
    <property type="nucleotide sequence ID" value="NZ_LS974202.1"/>
</dbReference>
<protein>
    <submittedName>
        <fullName evidence="2">Putative ATPase (AAA+ superfamily)</fullName>
    </submittedName>
</protein>
<dbReference type="Pfam" id="PF13173">
    <property type="entry name" value="AAA_14"/>
    <property type="match status" value="1"/>
</dbReference>
<dbReference type="AlphaFoldDB" id="A0A7Z7LDU0"/>
<evidence type="ECO:0000313" key="2">
    <source>
        <dbReference type="EMBL" id="SSC12169.1"/>
    </source>
</evidence>
<keyword evidence="3" id="KW-1185">Reference proteome</keyword>
<feature type="domain" description="AAA+ ATPase" evidence="1">
    <location>
        <begin position="33"/>
        <end position="269"/>
    </location>
</feature>
<sequence length="402" mass="45261">MVDLQPFFEIQERLLSSVPTEFKRYAYELIDWNDPLLGIVGARGCGKTTLLLQKILEKGQKGFLYISGDNPLVLREGIYAIGDTFFKLGGKTLVVDEAHRQPGWANDIKALHDSHPGKRIQFSGSSRYSVMKGTADLSRRAVLSELRHLSFREFVNLEKGENFPALSISELLENHINIGRKLQKLQPLELFREYLRTGSYPFRLSYGSYYERILNTLDKAIYQDVVEQDSLRGEAATIIKKIIAFVATSVVPSISPESLCKELGITKVTLYSYLDSLERAGILKRLLPCGRGIKGMRSGSKVFLGETNLYYALGLSQWNLEANMGTIREAFFVSQVGHLGICVPASSDFTLREKNKEITFEVGGPDKGRRQLKDFSNGFVLRDGIEIGFENVIPLFLFGFLY</sequence>
<gene>
    <name evidence="2" type="ORF">MESINF_0720</name>
</gene>
<dbReference type="SUPFAM" id="SSF52540">
    <property type="entry name" value="P-loop containing nucleoside triphosphate hydrolases"/>
    <property type="match status" value="1"/>
</dbReference>
<dbReference type="InterPro" id="IPR027417">
    <property type="entry name" value="P-loop_NTPase"/>
</dbReference>
<dbReference type="InterPro" id="IPR041682">
    <property type="entry name" value="AAA_14"/>
</dbReference>
<proteinExistence type="predicted"/>
<organism evidence="2 3">
    <name type="scientific">Mesotoga infera</name>
    <dbReference type="NCBI Taxonomy" id="1236046"/>
    <lineage>
        <taxon>Bacteria</taxon>
        <taxon>Thermotogati</taxon>
        <taxon>Thermotogota</taxon>
        <taxon>Thermotogae</taxon>
        <taxon>Kosmotogales</taxon>
        <taxon>Kosmotogaceae</taxon>
        <taxon>Mesotoga</taxon>
    </lineage>
</organism>